<evidence type="ECO:0000256" key="1">
    <source>
        <dbReference type="ARBA" id="ARBA00004496"/>
    </source>
</evidence>
<dbReference type="GO" id="GO:1903565">
    <property type="term" value="P:negative regulation of protein localization to cilium"/>
    <property type="evidence" value="ECO:0007669"/>
    <property type="project" value="TreeGrafter"/>
</dbReference>
<evidence type="ECO:0000256" key="7">
    <source>
        <dbReference type="ARBA" id="ARBA00026004"/>
    </source>
</evidence>
<comment type="similarity">
    <text evidence="2">Belongs to the LZTFL1 family.</text>
</comment>
<evidence type="ECO:0000256" key="3">
    <source>
        <dbReference type="ARBA" id="ARBA00018920"/>
    </source>
</evidence>
<evidence type="ECO:0000256" key="6">
    <source>
        <dbReference type="ARBA" id="ARBA00024898"/>
    </source>
</evidence>
<dbReference type="EMBL" id="JAUCMX010000020">
    <property type="protein sequence ID" value="KAK3514989.1"/>
    <property type="molecule type" value="Genomic_DNA"/>
</dbReference>
<dbReference type="InterPro" id="IPR026157">
    <property type="entry name" value="LZTFL1"/>
</dbReference>
<dbReference type="GO" id="GO:0005737">
    <property type="term" value="C:cytoplasm"/>
    <property type="evidence" value="ECO:0007669"/>
    <property type="project" value="UniProtKB-SubCell"/>
</dbReference>
<accession>A0AAE0URF6</accession>
<reference evidence="8" key="1">
    <citation type="submission" date="2023-06" db="EMBL/GenBank/DDBJ databases">
        <title>Male Hemibagrus guttatus genome.</title>
        <authorList>
            <person name="Bian C."/>
        </authorList>
    </citation>
    <scope>NUCLEOTIDE SEQUENCE</scope>
    <source>
        <strain evidence="8">Male_cb2023</strain>
        <tissue evidence="8">Muscle</tissue>
    </source>
</reference>
<dbReference type="Pfam" id="PF15294">
    <property type="entry name" value="Leu_zip"/>
    <property type="match status" value="1"/>
</dbReference>
<evidence type="ECO:0000256" key="5">
    <source>
        <dbReference type="ARBA" id="ARBA00023054"/>
    </source>
</evidence>
<dbReference type="Proteomes" id="UP001274896">
    <property type="component" value="Unassembled WGS sequence"/>
</dbReference>
<keyword evidence="5" id="KW-0175">Coiled coil</keyword>
<gene>
    <name evidence="8" type="ORF">QTP70_003260</name>
</gene>
<comment type="subcellular location">
    <subcellularLocation>
        <location evidence="1">Cytoplasm</location>
    </subcellularLocation>
</comment>
<keyword evidence="9" id="KW-1185">Reference proteome</keyword>
<dbReference type="InterPro" id="IPR043502">
    <property type="entry name" value="DNA/RNA_pol_sf"/>
</dbReference>
<evidence type="ECO:0000256" key="2">
    <source>
        <dbReference type="ARBA" id="ARBA00008868"/>
    </source>
</evidence>
<dbReference type="AlphaFoldDB" id="A0AAE0URF6"/>
<evidence type="ECO:0000313" key="9">
    <source>
        <dbReference type="Proteomes" id="UP001274896"/>
    </source>
</evidence>
<comment type="function">
    <text evidence="6">Regulates ciliary localization of the BBSome complex. Together with the BBSome complex, controls SMO ciliary trafficking and contributes to the sonic hedgehog (SHH) pathway regulation. May play a role in neurite outgrowth. May have tumor suppressor function.</text>
</comment>
<comment type="caution">
    <text evidence="8">The sequence shown here is derived from an EMBL/GenBank/DDBJ whole genome shotgun (WGS) entry which is preliminary data.</text>
</comment>
<name>A0AAE0URF6_9TELE</name>
<organism evidence="8 9">
    <name type="scientific">Hemibagrus guttatus</name>
    <dbReference type="NCBI Taxonomy" id="175788"/>
    <lineage>
        <taxon>Eukaryota</taxon>
        <taxon>Metazoa</taxon>
        <taxon>Chordata</taxon>
        <taxon>Craniata</taxon>
        <taxon>Vertebrata</taxon>
        <taxon>Euteleostomi</taxon>
        <taxon>Actinopterygii</taxon>
        <taxon>Neopterygii</taxon>
        <taxon>Teleostei</taxon>
        <taxon>Ostariophysi</taxon>
        <taxon>Siluriformes</taxon>
        <taxon>Bagridae</taxon>
        <taxon>Hemibagrus</taxon>
    </lineage>
</organism>
<proteinExistence type="inferred from homology"/>
<evidence type="ECO:0000313" key="8">
    <source>
        <dbReference type="EMBL" id="KAK3514989.1"/>
    </source>
</evidence>
<dbReference type="PANTHER" id="PTHR21635:SF0">
    <property type="entry name" value="LEUCINE ZIPPER TRANSCRIPTION FACTOR-LIKE PROTEIN 1"/>
    <property type="match status" value="1"/>
</dbReference>
<evidence type="ECO:0000256" key="4">
    <source>
        <dbReference type="ARBA" id="ARBA00022490"/>
    </source>
</evidence>
<sequence>MADFGFSEHHQNEVINYMRFARSKRLLRLKTIDSCFQELKDSRLVEETFTVDEVSDMLDGLQVVVHGEVEMELINTAHTNVLLLRQLFSQAEKFYLKLQTDISELESRELLEQVAVFEKTDFKSIIKIMLGLPHHDVVTGLVRYGHQVKSPFTFARFDVEPLETATVQPMVHSSFTLTVKEHEVRCTLRAINLRKAAGPDGIPGHVLKDCTDQLAGVFTRIFNQSLSQSTVPPCLKSSTIIPLPKKPHISSLNEYRPVALTPVVMKCFEKLVRGHIMSLLPQSFDPHQFAYRSNREAQLAYYVLDPEEVIDSETHSSRRRLCCECGKSSINTTAESHYWTYCLGDNERAQVPTRAALSCGNDVVLLAPSSLDLQHALGRFAAECEAAGMRVSTSKSEAMVLDRKKVACTLQVGGEVLPQVEEFKYLGVLFTSEGRMDREIERRIGAATAVMQSMYRSVVVKKVSLDLPVNLRSYSHLWS</sequence>
<keyword evidence="4" id="KW-0963">Cytoplasm</keyword>
<protein>
    <recommendedName>
        <fullName evidence="3">Leucine zipper transcription factor-like protein 1</fullName>
    </recommendedName>
</protein>
<comment type="subunit">
    <text evidence="7">Self-associates. Interacts with BBS9; the interaction mediates the association of LZTL1 with the BBsome complex and regulates BBSome ciliary trafficking.</text>
</comment>
<dbReference type="PANTHER" id="PTHR21635">
    <property type="entry name" value="LEUCINE ZIPPER TRANSCRIPTION FACTOR LIKE"/>
    <property type="match status" value="1"/>
</dbReference>
<dbReference type="SUPFAM" id="SSF56672">
    <property type="entry name" value="DNA/RNA polymerases"/>
    <property type="match status" value="1"/>
</dbReference>